<evidence type="ECO:0000313" key="2">
    <source>
        <dbReference type="Proteomes" id="UP000324222"/>
    </source>
</evidence>
<organism evidence="1 2">
    <name type="scientific">Portunus trituberculatus</name>
    <name type="common">Swimming crab</name>
    <name type="synonym">Neptunus trituberculatus</name>
    <dbReference type="NCBI Taxonomy" id="210409"/>
    <lineage>
        <taxon>Eukaryota</taxon>
        <taxon>Metazoa</taxon>
        <taxon>Ecdysozoa</taxon>
        <taxon>Arthropoda</taxon>
        <taxon>Crustacea</taxon>
        <taxon>Multicrustacea</taxon>
        <taxon>Malacostraca</taxon>
        <taxon>Eumalacostraca</taxon>
        <taxon>Eucarida</taxon>
        <taxon>Decapoda</taxon>
        <taxon>Pleocyemata</taxon>
        <taxon>Brachyura</taxon>
        <taxon>Eubrachyura</taxon>
        <taxon>Portunoidea</taxon>
        <taxon>Portunidae</taxon>
        <taxon>Portuninae</taxon>
        <taxon>Portunus</taxon>
    </lineage>
</organism>
<sequence>MKPQRMTPNIWCSFPGSHLPWVTVTTTLRDLTTRNMKPSPRPFLTQSYLTQKKVKTARGDGRL</sequence>
<gene>
    <name evidence="1" type="ORF">E2C01_080851</name>
</gene>
<evidence type="ECO:0000313" key="1">
    <source>
        <dbReference type="EMBL" id="MPC86039.1"/>
    </source>
</evidence>
<dbReference type="EMBL" id="VSRR010070319">
    <property type="protein sequence ID" value="MPC86039.1"/>
    <property type="molecule type" value="Genomic_DNA"/>
</dbReference>
<dbReference type="Proteomes" id="UP000324222">
    <property type="component" value="Unassembled WGS sequence"/>
</dbReference>
<reference evidence="1 2" key="1">
    <citation type="submission" date="2019-05" db="EMBL/GenBank/DDBJ databases">
        <title>Another draft genome of Portunus trituberculatus and its Hox gene families provides insights of decapod evolution.</title>
        <authorList>
            <person name="Jeong J.-H."/>
            <person name="Song I."/>
            <person name="Kim S."/>
            <person name="Choi T."/>
            <person name="Kim D."/>
            <person name="Ryu S."/>
            <person name="Kim W."/>
        </authorList>
    </citation>
    <scope>NUCLEOTIDE SEQUENCE [LARGE SCALE GENOMIC DNA]</scope>
    <source>
        <tissue evidence="1">Muscle</tissue>
    </source>
</reference>
<proteinExistence type="predicted"/>
<accession>A0A5B7IV41</accession>
<dbReference type="AlphaFoldDB" id="A0A5B7IV41"/>
<protein>
    <submittedName>
        <fullName evidence="1">Uncharacterized protein</fullName>
    </submittedName>
</protein>
<keyword evidence="2" id="KW-1185">Reference proteome</keyword>
<comment type="caution">
    <text evidence="1">The sequence shown here is derived from an EMBL/GenBank/DDBJ whole genome shotgun (WGS) entry which is preliminary data.</text>
</comment>
<name>A0A5B7IV41_PORTR</name>